<dbReference type="InterPro" id="IPR029069">
    <property type="entry name" value="HotDog_dom_sf"/>
</dbReference>
<evidence type="ECO:0000259" key="2">
    <source>
        <dbReference type="Pfam" id="PF03061"/>
    </source>
</evidence>
<sequence>MSRPPEEVFSGREGSFDPAAFFALARTVGHGRALGLDFRNAGENWVELALPWREELVGVPDTGVLASGAIVSLLDTCGGASVWQSMRRFQHLATIDLRLDYFKPAQKGETVIARCHCDKLTRQIAFVSGIAHIGDPAHPVARATGTFMINP</sequence>
<dbReference type="RefSeq" id="WP_187542924.1">
    <property type="nucleotide sequence ID" value="NZ_CP060717.1"/>
</dbReference>
<keyword evidence="4" id="KW-1185">Reference proteome</keyword>
<proteinExistence type="predicted"/>
<dbReference type="NCBIfam" id="TIGR00369">
    <property type="entry name" value="unchar_dom_1"/>
    <property type="match status" value="1"/>
</dbReference>
<dbReference type="GO" id="GO:0016289">
    <property type="term" value="F:acyl-CoA hydrolase activity"/>
    <property type="evidence" value="ECO:0007669"/>
    <property type="project" value="UniProtKB-ARBA"/>
</dbReference>
<dbReference type="CDD" id="cd03443">
    <property type="entry name" value="PaaI_thioesterase"/>
    <property type="match status" value="1"/>
</dbReference>
<keyword evidence="1" id="KW-0378">Hydrolase</keyword>
<evidence type="ECO:0000256" key="1">
    <source>
        <dbReference type="ARBA" id="ARBA00022801"/>
    </source>
</evidence>
<reference evidence="3 4" key="1">
    <citation type="submission" date="2020-08" db="EMBL/GenBank/DDBJ databases">
        <title>Genome sequence of Sphingomonas rhizophila KACC 19189T.</title>
        <authorList>
            <person name="Hyun D.-W."/>
            <person name="Bae J.-W."/>
        </authorList>
    </citation>
    <scope>NUCLEOTIDE SEQUENCE [LARGE SCALE GENOMIC DNA]</scope>
    <source>
        <strain evidence="3 4">KACC 19189</strain>
    </source>
</reference>
<dbReference type="InterPro" id="IPR006683">
    <property type="entry name" value="Thioestr_dom"/>
</dbReference>
<dbReference type="Gene3D" id="3.10.129.10">
    <property type="entry name" value="Hotdog Thioesterase"/>
    <property type="match status" value="1"/>
</dbReference>
<dbReference type="SUPFAM" id="SSF54637">
    <property type="entry name" value="Thioesterase/thiol ester dehydrase-isomerase"/>
    <property type="match status" value="1"/>
</dbReference>
<name>A0A7G9SDL4_9SPHN</name>
<protein>
    <submittedName>
        <fullName evidence="3">PaaI family thioesterase</fullName>
    </submittedName>
</protein>
<dbReference type="Pfam" id="PF03061">
    <property type="entry name" value="4HBT"/>
    <property type="match status" value="1"/>
</dbReference>
<evidence type="ECO:0000313" key="3">
    <source>
        <dbReference type="EMBL" id="QNN65939.1"/>
    </source>
</evidence>
<dbReference type="EMBL" id="CP060717">
    <property type="protein sequence ID" value="QNN65939.1"/>
    <property type="molecule type" value="Genomic_DNA"/>
</dbReference>
<dbReference type="KEGG" id="srhi:H9L12_05310"/>
<gene>
    <name evidence="3" type="ORF">H9L12_05310</name>
</gene>
<accession>A0A7G9SDL4</accession>
<organism evidence="3 4">
    <name type="scientific">Sphingomonas rhizophila</name>
    <dbReference type="NCBI Taxonomy" id="2071607"/>
    <lineage>
        <taxon>Bacteria</taxon>
        <taxon>Pseudomonadati</taxon>
        <taxon>Pseudomonadota</taxon>
        <taxon>Alphaproteobacteria</taxon>
        <taxon>Sphingomonadales</taxon>
        <taxon>Sphingomonadaceae</taxon>
        <taxon>Sphingomonas</taxon>
    </lineage>
</organism>
<feature type="domain" description="Thioesterase" evidence="2">
    <location>
        <begin position="63"/>
        <end position="135"/>
    </location>
</feature>
<dbReference type="AlphaFoldDB" id="A0A7G9SDL4"/>
<dbReference type="InterPro" id="IPR003736">
    <property type="entry name" value="PAAI_dom"/>
</dbReference>
<evidence type="ECO:0000313" key="4">
    <source>
        <dbReference type="Proteomes" id="UP000515955"/>
    </source>
</evidence>
<dbReference type="Proteomes" id="UP000515955">
    <property type="component" value="Chromosome"/>
</dbReference>